<reference evidence="1" key="3">
    <citation type="submission" date="2021-05" db="UniProtKB">
        <authorList>
            <consortium name="EnsemblPlants"/>
        </authorList>
    </citation>
    <scope>IDENTIFICATION</scope>
    <source>
        <strain evidence="1">cv. B73</strain>
    </source>
</reference>
<accession>A0A804MIH8</accession>
<protein>
    <submittedName>
        <fullName evidence="1">Uncharacterized protein</fullName>
    </submittedName>
</protein>
<dbReference type="EnsemblPlants" id="Zm00001eb088300_T001">
    <property type="protein sequence ID" value="Zm00001eb088300_P001"/>
    <property type="gene ID" value="Zm00001eb088300"/>
</dbReference>
<dbReference type="Gramene" id="Zm00001eb088300_T001">
    <property type="protein sequence ID" value="Zm00001eb088300_P001"/>
    <property type="gene ID" value="Zm00001eb088300"/>
</dbReference>
<reference evidence="1" key="2">
    <citation type="submission" date="2019-07" db="EMBL/GenBank/DDBJ databases">
        <authorList>
            <person name="Seetharam A."/>
            <person name="Woodhouse M."/>
            <person name="Cannon E."/>
        </authorList>
    </citation>
    <scope>NUCLEOTIDE SEQUENCE [LARGE SCALE GENOMIC DNA]</scope>
    <source>
        <strain evidence="1">cv. B73</strain>
    </source>
</reference>
<reference evidence="2" key="1">
    <citation type="submission" date="2015-12" db="EMBL/GenBank/DDBJ databases">
        <title>Update maize B73 reference genome by single molecule sequencing technologies.</title>
        <authorList>
            <consortium name="Maize Genome Sequencing Project"/>
            <person name="Ware D."/>
        </authorList>
    </citation>
    <scope>NUCLEOTIDE SEQUENCE [LARGE SCALE GENOMIC DNA]</scope>
    <source>
        <strain evidence="2">cv. B73</strain>
    </source>
</reference>
<keyword evidence="2" id="KW-1185">Reference proteome</keyword>
<evidence type="ECO:0000313" key="2">
    <source>
        <dbReference type="Proteomes" id="UP000007305"/>
    </source>
</evidence>
<evidence type="ECO:0000313" key="1">
    <source>
        <dbReference type="EnsemblPlants" id="Zm00001eb088300_P001"/>
    </source>
</evidence>
<dbReference type="InParanoid" id="A0A804MIH8"/>
<dbReference type="Proteomes" id="UP000007305">
    <property type="component" value="Chromosome 2"/>
</dbReference>
<sequence>MAAVPWSEFLLAPISSLRRPSSMAAAFFSRRVLPSPSPSPRRPACPAFIHGRSPPMSRPSQAPASIPVRAWRLRCSGAQALARSSSARHLLELAPVFLLGAQIPARLCVARVAFRCSYACCREALCSVRLHRVVVRAKLLAPRYRRFLVPAGRAPLQLPVRQNVWTSARRVLGRSAPMFLPNIDCLILGRSTHAWCSMNGSNRIALSKS</sequence>
<dbReference type="AlphaFoldDB" id="A0A804MIH8"/>
<organism evidence="1 2">
    <name type="scientific">Zea mays</name>
    <name type="common">Maize</name>
    <dbReference type="NCBI Taxonomy" id="4577"/>
    <lineage>
        <taxon>Eukaryota</taxon>
        <taxon>Viridiplantae</taxon>
        <taxon>Streptophyta</taxon>
        <taxon>Embryophyta</taxon>
        <taxon>Tracheophyta</taxon>
        <taxon>Spermatophyta</taxon>
        <taxon>Magnoliopsida</taxon>
        <taxon>Liliopsida</taxon>
        <taxon>Poales</taxon>
        <taxon>Poaceae</taxon>
        <taxon>PACMAD clade</taxon>
        <taxon>Panicoideae</taxon>
        <taxon>Andropogonodae</taxon>
        <taxon>Andropogoneae</taxon>
        <taxon>Tripsacinae</taxon>
        <taxon>Zea</taxon>
    </lineage>
</organism>
<proteinExistence type="predicted"/>
<name>A0A804MIH8_MAIZE</name>